<keyword evidence="3" id="KW-1133">Transmembrane helix</keyword>
<proteinExistence type="predicted"/>
<protein>
    <submittedName>
        <fullName evidence="4">Uncharacterized protein</fullName>
    </submittedName>
</protein>
<dbReference type="Proteomes" id="UP000255193">
    <property type="component" value="Unassembled WGS sequence"/>
</dbReference>
<evidence type="ECO:0000256" key="2">
    <source>
        <dbReference type="SAM" id="MobiDB-lite"/>
    </source>
</evidence>
<reference evidence="4 5" key="1">
    <citation type="submission" date="2018-06" db="EMBL/GenBank/DDBJ databases">
        <authorList>
            <consortium name="Pathogen Informatics"/>
            <person name="Doyle S."/>
        </authorList>
    </citation>
    <scope>NUCLEOTIDE SEQUENCE [LARGE SCALE GENOMIC DNA]</scope>
    <source>
        <strain evidence="4 5">NCTC11091</strain>
    </source>
</reference>
<keyword evidence="3" id="KW-0812">Transmembrane</keyword>
<sequence length="246" mass="26584">MSLSPQDKRATNVLLEQNNVKPTTLSAQQQKRQRISNEAVKPLLLTLLLHGGLVGLGVWYWQSQPTKLATTQTPLAKPATKSTQIIAAPITTSAVTSHQSTWAVSPLQSLQQISLLFSPYAQTHTALLASAATPSPNHATNSTDGKNLSRVATDDHLTPLPPMPASSQVVTVAAPITQILTERDIPAPKQAAASTTSKPYLATTPLDKKVRELTTAIEDDNQQLSELIDQVKKHNQQQIDQQTSIE</sequence>
<evidence type="ECO:0000256" key="3">
    <source>
        <dbReference type="SAM" id="Phobius"/>
    </source>
</evidence>
<name>A0A378QLV0_9GAMM</name>
<dbReference type="EMBL" id="UGQA01000006">
    <property type="protein sequence ID" value="STZ01748.1"/>
    <property type="molecule type" value="Genomic_DNA"/>
</dbReference>
<accession>A0A378QLV0</accession>
<evidence type="ECO:0000256" key="1">
    <source>
        <dbReference type="SAM" id="Coils"/>
    </source>
</evidence>
<feature type="compositionally biased region" description="Polar residues" evidence="2">
    <location>
        <begin position="132"/>
        <end position="146"/>
    </location>
</feature>
<evidence type="ECO:0000313" key="4">
    <source>
        <dbReference type="EMBL" id="STZ01748.1"/>
    </source>
</evidence>
<organism evidence="4 5">
    <name type="scientific">Faucicola atlantae</name>
    <dbReference type="NCBI Taxonomy" id="34059"/>
    <lineage>
        <taxon>Bacteria</taxon>
        <taxon>Pseudomonadati</taxon>
        <taxon>Pseudomonadota</taxon>
        <taxon>Gammaproteobacteria</taxon>
        <taxon>Moraxellales</taxon>
        <taxon>Moraxellaceae</taxon>
        <taxon>Faucicola</taxon>
    </lineage>
</organism>
<feature type="transmembrane region" description="Helical" evidence="3">
    <location>
        <begin position="42"/>
        <end position="61"/>
    </location>
</feature>
<dbReference type="AlphaFoldDB" id="A0A378QLV0"/>
<keyword evidence="1" id="KW-0175">Coiled coil</keyword>
<evidence type="ECO:0000313" key="5">
    <source>
        <dbReference type="Proteomes" id="UP000255193"/>
    </source>
</evidence>
<feature type="region of interest" description="Disordered" evidence="2">
    <location>
        <begin position="131"/>
        <end position="166"/>
    </location>
</feature>
<gene>
    <name evidence="4" type="ORF">NCTC11091_02221</name>
</gene>
<keyword evidence="3" id="KW-0472">Membrane</keyword>
<feature type="coiled-coil region" evidence="1">
    <location>
        <begin position="210"/>
        <end position="241"/>
    </location>
</feature>
<dbReference type="RefSeq" id="WP_067059200.1">
    <property type="nucleotide sequence ID" value="NZ_MXAO01000077.1"/>
</dbReference>